<dbReference type="Proteomes" id="UP001464378">
    <property type="component" value="Unassembled WGS sequence"/>
</dbReference>
<dbReference type="SUPFAM" id="SSF46785">
    <property type="entry name" value="Winged helix' DNA-binding domain"/>
    <property type="match status" value="1"/>
</dbReference>
<evidence type="ECO:0000313" key="5">
    <source>
        <dbReference type="EMBL" id="MEQ2443081.1"/>
    </source>
</evidence>
<keyword evidence="3" id="KW-0804">Transcription</keyword>
<dbReference type="PANTHER" id="PTHR33204">
    <property type="entry name" value="TRANSCRIPTIONAL REGULATOR, MARR FAMILY"/>
    <property type="match status" value="1"/>
</dbReference>
<evidence type="ECO:0000256" key="3">
    <source>
        <dbReference type="ARBA" id="ARBA00023163"/>
    </source>
</evidence>
<reference evidence="5 6" key="1">
    <citation type="submission" date="2024-03" db="EMBL/GenBank/DDBJ databases">
        <title>Human intestinal bacterial collection.</title>
        <authorList>
            <person name="Pauvert C."/>
            <person name="Hitch T.C.A."/>
            <person name="Clavel T."/>
        </authorList>
    </citation>
    <scope>NUCLEOTIDE SEQUENCE [LARGE SCALE GENOMIC DNA]</scope>
    <source>
        <strain evidence="5 6">CLA-AP-H29</strain>
    </source>
</reference>
<evidence type="ECO:0000256" key="1">
    <source>
        <dbReference type="ARBA" id="ARBA00023015"/>
    </source>
</evidence>
<name>A0ABV1E9G2_9FIRM</name>
<protein>
    <submittedName>
        <fullName evidence="5">Helix-turn-helix domain-containing protein</fullName>
    </submittedName>
</protein>
<dbReference type="Pfam" id="PF01638">
    <property type="entry name" value="HxlR"/>
    <property type="match status" value="1"/>
</dbReference>
<proteinExistence type="predicted"/>
<keyword evidence="1" id="KW-0805">Transcription regulation</keyword>
<evidence type="ECO:0000259" key="4">
    <source>
        <dbReference type="PROSITE" id="PS51118"/>
    </source>
</evidence>
<feature type="domain" description="HTH hxlR-type" evidence="4">
    <location>
        <begin position="9"/>
        <end position="107"/>
    </location>
</feature>
<sequence>MSGMNEWTTSFEVVRRLAGDKWKFLIICYLFNGPKRFGELQYHVDSITQKVLTENLRELEHIGIVQRTTYQESPPRVEYALTRIGETLQPIFQSLIIWSLSYSHEYRKRIECEARE</sequence>
<dbReference type="InterPro" id="IPR036390">
    <property type="entry name" value="WH_DNA-bd_sf"/>
</dbReference>
<keyword evidence="6" id="KW-1185">Reference proteome</keyword>
<dbReference type="InterPro" id="IPR036388">
    <property type="entry name" value="WH-like_DNA-bd_sf"/>
</dbReference>
<dbReference type="Gene3D" id="1.10.10.10">
    <property type="entry name" value="Winged helix-like DNA-binding domain superfamily/Winged helix DNA-binding domain"/>
    <property type="match status" value="1"/>
</dbReference>
<gene>
    <name evidence="5" type="ORF">WMO64_06325</name>
</gene>
<organism evidence="5 6">
    <name type="scientific">Pseudoflavonifractor intestinihominis</name>
    <dbReference type="NCBI Taxonomy" id="3133171"/>
    <lineage>
        <taxon>Bacteria</taxon>
        <taxon>Bacillati</taxon>
        <taxon>Bacillota</taxon>
        <taxon>Clostridia</taxon>
        <taxon>Eubacteriales</taxon>
        <taxon>Oscillospiraceae</taxon>
        <taxon>Pseudoflavonifractor</taxon>
    </lineage>
</organism>
<dbReference type="RefSeq" id="WP_349231406.1">
    <property type="nucleotide sequence ID" value="NZ_JBBMFK010000008.1"/>
</dbReference>
<accession>A0ABV1E9G2</accession>
<dbReference type="EMBL" id="JBBMFK010000008">
    <property type="protein sequence ID" value="MEQ2443081.1"/>
    <property type="molecule type" value="Genomic_DNA"/>
</dbReference>
<dbReference type="InterPro" id="IPR002577">
    <property type="entry name" value="HTH_HxlR"/>
</dbReference>
<dbReference type="PROSITE" id="PS51118">
    <property type="entry name" value="HTH_HXLR"/>
    <property type="match status" value="1"/>
</dbReference>
<evidence type="ECO:0000313" key="6">
    <source>
        <dbReference type="Proteomes" id="UP001464378"/>
    </source>
</evidence>
<comment type="caution">
    <text evidence="5">The sequence shown here is derived from an EMBL/GenBank/DDBJ whole genome shotgun (WGS) entry which is preliminary data.</text>
</comment>
<evidence type="ECO:0000256" key="2">
    <source>
        <dbReference type="ARBA" id="ARBA00023125"/>
    </source>
</evidence>
<keyword evidence="2" id="KW-0238">DNA-binding</keyword>